<dbReference type="GO" id="GO:0003735">
    <property type="term" value="F:structural constituent of ribosome"/>
    <property type="evidence" value="ECO:0007669"/>
    <property type="project" value="InterPro"/>
</dbReference>
<dbReference type="InterPro" id="IPR020057">
    <property type="entry name" value="Ribosomal_bL25_b-dom"/>
</dbReference>
<dbReference type="GO" id="GO:0008097">
    <property type="term" value="F:5S rRNA binding"/>
    <property type="evidence" value="ECO:0007669"/>
    <property type="project" value="InterPro"/>
</dbReference>
<dbReference type="AlphaFoldDB" id="A0A9D1VAK2"/>
<keyword evidence="1 5" id="KW-0699">rRNA-binding</keyword>
<dbReference type="InterPro" id="IPR001021">
    <property type="entry name" value="Ribosomal_bL25_long"/>
</dbReference>
<feature type="domain" description="Large ribosomal subunit protein bL25 beta" evidence="7">
    <location>
        <begin position="103"/>
        <end position="184"/>
    </location>
</feature>
<dbReference type="Pfam" id="PF14693">
    <property type="entry name" value="Ribosomal_TL5_C"/>
    <property type="match status" value="1"/>
</dbReference>
<dbReference type="Pfam" id="PF01386">
    <property type="entry name" value="Ribosomal_L25p"/>
    <property type="match status" value="1"/>
</dbReference>
<dbReference type="InterPro" id="IPR020930">
    <property type="entry name" value="Ribosomal_uL5_bac-type"/>
</dbReference>
<evidence type="ECO:0000256" key="3">
    <source>
        <dbReference type="ARBA" id="ARBA00022980"/>
    </source>
</evidence>
<dbReference type="PANTHER" id="PTHR33284">
    <property type="entry name" value="RIBOSOMAL PROTEIN L25/GLN-TRNA SYNTHETASE, ANTI-CODON-BINDING DOMAIN-CONTAINING PROTEIN"/>
    <property type="match status" value="1"/>
</dbReference>
<accession>A0A9D1VAK2</accession>
<evidence type="ECO:0000256" key="4">
    <source>
        <dbReference type="ARBA" id="ARBA00023274"/>
    </source>
</evidence>
<feature type="domain" description="Large ribosomal subunit protein bL25 L25" evidence="6">
    <location>
        <begin position="6"/>
        <end position="94"/>
    </location>
</feature>
<dbReference type="SUPFAM" id="SSF50715">
    <property type="entry name" value="Ribosomal protein L25-like"/>
    <property type="match status" value="1"/>
</dbReference>
<dbReference type="InterPro" id="IPR029751">
    <property type="entry name" value="Ribosomal_L25_dom"/>
</dbReference>
<comment type="function">
    <text evidence="5">This is one of the proteins that binds to the 5S RNA in the ribosome where it forms part of the central protuberance.</text>
</comment>
<reference evidence="8" key="1">
    <citation type="journal article" date="2021" name="PeerJ">
        <title>Extensive microbial diversity within the chicken gut microbiome revealed by metagenomics and culture.</title>
        <authorList>
            <person name="Gilroy R."/>
            <person name="Ravi A."/>
            <person name="Getino M."/>
            <person name="Pursley I."/>
            <person name="Horton D.L."/>
            <person name="Alikhan N.F."/>
            <person name="Baker D."/>
            <person name="Gharbi K."/>
            <person name="Hall N."/>
            <person name="Watson M."/>
            <person name="Adriaenssens E.M."/>
            <person name="Foster-Nyarko E."/>
            <person name="Jarju S."/>
            <person name="Secka A."/>
            <person name="Antonio M."/>
            <person name="Oren A."/>
            <person name="Chaudhuri R.R."/>
            <person name="La Ragione R."/>
            <person name="Hildebrand F."/>
            <person name="Pallen M.J."/>
        </authorList>
    </citation>
    <scope>NUCLEOTIDE SEQUENCE</scope>
    <source>
        <strain evidence="8">14975</strain>
    </source>
</reference>
<dbReference type="GO" id="GO:0006412">
    <property type="term" value="P:translation"/>
    <property type="evidence" value="ECO:0007669"/>
    <property type="project" value="UniProtKB-UniRule"/>
</dbReference>
<dbReference type="Gene3D" id="2.170.120.20">
    <property type="entry name" value="Ribosomal protein L25, beta domain"/>
    <property type="match status" value="1"/>
</dbReference>
<keyword evidence="4 5" id="KW-0687">Ribonucleoprotein</keyword>
<dbReference type="Gene3D" id="2.40.240.10">
    <property type="entry name" value="Ribosomal Protein L25, Chain P"/>
    <property type="match status" value="1"/>
</dbReference>
<evidence type="ECO:0000313" key="8">
    <source>
        <dbReference type="EMBL" id="HIX19638.1"/>
    </source>
</evidence>
<evidence type="ECO:0000313" key="9">
    <source>
        <dbReference type="Proteomes" id="UP000823964"/>
    </source>
</evidence>
<evidence type="ECO:0000256" key="2">
    <source>
        <dbReference type="ARBA" id="ARBA00022884"/>
    </source>
</evidence>
<comment type="similarity">
    <text evidence="5">Belongs to the bacterial ribosomal protein bL25 family. CTC subfamily.</text>
</comment>
<evidence type="ECO:0000259" key="6">
    <source>
        <dbReference type="Pfam" id="PF01386"/>
    </source>
</evidence>
<dbReference type="InterPro" id="IPR037121">
    <property type="entry name" value="Ribosomal_bL25_C"/>
</dbReference>
<dbReference type="NCBIfam" id="TIGR00731">
    <property type="entry name" value="bL25_bact_ctc"/>
    <property type="match status" value="1"/>
</dbReference>
<dbReference type="InterPro" id="IPR011035">
    <property type="entry name" value="Ribosomal_bL25/Gln-tRNA_synth"/>
</dbReference>
<dbReference type="EMBL" id="DXFQ01000056">
    <property type="protein sequence ID" value="HIX19638.1"/>
    <property type="molecule type" value="Genomic_DNA"/>
</dbReference>
<comment type="caution">
    <text evidence="8">The sequence shown here is derived from an EMBL/GenBank/DDBJ whole genome shotgun (WGS) entry which is preliminary data.</text>
</comment>
<evidence type="ECO:0000256" key="5">
    <source>
        <dbReference type="HAMAP-Rule" id="MF_01334"/>
    </source>
</evidence>
<protein>
    <recommendedName>
        <fullName evidence="5">Large ribosomal subunit protein bL25</fullName>
    </recommendedName>
    <alternativeName>
        <fullName evidence="5">General stress protein CTC</fullName>
    </alternativeName>
</protein>
<dbReference type="HAMAP" id="MF_01334">
    <property type="entry name" value="Ribosomal_bL25_CTC"/>
    <property type="match status" value="1"/>
</dbReference>
<evidence type="ECO:0000256" key="1">
    <source>
        <dbReference type="ARBA" id="ARBA00022730"/>
    </source>
</evidence>
<sequence length="184" mass="20104">MTEYTLKVSKREVVGTGKLNALRAQGYLPGVVYGPHIEKNINIQAKAADVRALLADKETDSLVVELDIDGEKMFTLIKNVQRNFLNDTTTHLDFQAVTPETVVRAKVELRLKGTPVGVSMGGQVNQIIYEVPVRAAVKDLPTHLEADISGIKLNESLRMSQVQLPENVTSPFNGTVVLASVVKP</sequence>
<dbReference type="PANTHER" id="PTHR33284:SF1">
    <property type="entry name" value="RIBOSOMAL PROTEIN L25_GLN-TRNA SYNTHETASE, ANTI-CODON-BINDING DOMAIN-CONTAINING PROTEIN"/>
    <property type="match status" value="1"/>
</dbReference>
<comment type="subunit">
    <text evidence="5">Part of the 50S ribosomal subunit; part of the 5S rRNA/L5/L18/L25 subcomplex. Contacts the 5S rRNA. Binds to the 5S rRNA independently of L5 and L18.</text>
</comment>
<keyword evidence="2 5" id="KW-0694">RNA-binding</keyword>
<name>A0A9D1VAK2_9BACT</name>
<dbReference type="GO" id="GO:0022625">
    <property type="term" value="C:cytosolic large ribosomal subunit"/>
    <property type="evidence" value="ECO:0007669"/>
    <property type="project" value="TreeGrafter"/>
</dbReference>
<keyword evidence="3 5" id="KW-0689">Ribosomal protein</keyword>
<gene>
    <name evidence="5" type="primary">rplY</name>
    <name evidence="5" type="synonym">ctc</name>
    <name evidence="8" type="ORF">H9862_03435</name>
</gene>
<evidence type="ECO:0000259" key="7">
    <source>
        <dbReference type="Pfam" id="PF14693"/>
    </source>
</evidence>
<dbReference type="InterPro" id="IPR020056">
    <property type="entry name" value="Rbsml_bL25/Gln-tRNA_synth_N"/>
</dbReference>
<organism evidence="8 9">
    <name type="scientific">Candidatus Akkermansia intestinigallinarum</name>
    <dbReference type="NCBI Taxonomy" id="2838431"/>
    <lineage>
        <taxon>Bacteria</taxon>
        <taxon>Pseudomonadati</taxon>
        <taxon>Verrucomicrobiota</taxon>
        <taxon>Verrucomicrobiia</taxon>
        <taxon>Verrucomicrobiales</taxon>
        <taxon>Akkermansiaceae</taxon>
        <taxon>Akkermansia</taxon>
    </lineage>
</organism>
<reference evidence="8" key="2">
    <citation type="submission" date="2021-04" db="EMBL/GenBank/DDBJ databases">
        <authorList>
            <person name="Gilroy R."/>
        </authorList>
    </citation>
    <scope>NUCLEOTIDE SEQUENCE</scope>
    <source>
        <strain evidence="8">14975</strain>
    </source>
</reference>
<dbReference type="CDD" id="cd00495">
    <property type="entry name" value="Ribosomal_L25_TL5_CTC"/>
    <property type="match status" value="1"/>
</dbReference>
<proteinExistence type="inferred from homology"/>
<dbReference type="Proteomes" id="UP000823964">
    <property type="component" value="Unassembled WGS sequence"/>
</dbReference>